<gene>
    <name evidence="2" type="ORF">BZM27_54235</name>
</gene>
<dbReference type="Proteomes" id="UP000294200">
    <property type="component" value="Unassembled WGS sequence"/>
</dbReference>
<dbReference type="PANTHER" id="PTHR46889">
    <property type="entry name" value="TRANSPOSASE INSF FOR INSERTION SEQUENCE IS3B-RELATED"/>
    <property type="match status" value="1"/>
</dbReference>
<evidence type="ECO:0000313" key="3">
    <source>
        <dbReference type="Proteomes" id="UP000294200"/>
    </source>
</evidence>
<sequence>RENNIRANHKRRYKVTTDSKHKLPVAPNLLDRQFDPDEPNQVFTSDITYIWTSEGWLYLAVVLDLFNREVVGWSLKEHMTADLVVDALVMAWFRRKPAAGAIHHSDRGSQYCSHAFQEKLREYGMRCSMSRKGNCWDNAPTESYFNSMKNERVYATRYATRAEAKADLFEYIEVFYNRKRRHSTLGNVSPAQFMNDWIVTQDQQNLAA</sequence>
<name>A0A4V2NFQ6_9BURK</name>
<evidence type="ECO:0000313" key="2">
    <source>
        <dbReference type="EMBL" id="TCG02018.1"/>
    </source>
</evidence>
<dbReference type="SUPFAM" id="SSF53098">
    <property type="entry name" value="Ribonuclease H-like"/>
    <property type="match status" value="1"/>
</dbReference>
<evidence type="ECO:0000259" key="1">
    <source>
        <dbReference type="PROSITE" id="PS50994"/>
    </source>
</evidence>
<dbReference type="GO" id="GO:0003676">
    <property type="term" value="F:nucleic acid binding"/>
    <property type="evidence" value="ECO:0007669"/>
    <property type="project" value="InterPro"/>
</dbReference>
<dbReference type="Gene3D" id="3.30.420.10">
    <property type="entry name" value="Ribonuclease H-like superfamily/Ribonuclease H"/>
    <property type="match status" value="1"/>
</dbReference>
<dbReference type="InterPro" id="IPR012337">
    <property type="entry name" value="RNaseH-like_sf"/>
</dbReference>
<accession>A0A4V2NFQ6</accession>
<dbReference type="InterPro" id="IPR001584">
    <property type="entry name" value="Integrase_cat-core"/>
</dbReference>
<protein>
    <submittedName>
        <fullName evidence="2">Transposase</fullName>
    </submittedName>
</protein>
<dbReference type="GO" id="GO:0015074">
    <property type="term" value="P:DNA integration"/>
    <property type="evidence" value="ECO:0007669"/>
    <property type="project" value="InterPro"/>
</dbReference>
<dbReference type="PANTHER" id="PTHR46889:SF4">
    <property type="entry name" value="TRANSPOSASE INSO FOR INSERTION SEQUENCE ELEMENT IS911B-RELATED"/>
    <property type="match status" value="1"/>
</dbReference>
<comment type="caution">
    <text evidence="2">The sequence shown here is derived from an EMBL/GenBank/DDBJ whole genome shotgun (WGS) entry which is preliminary data.</text>
</comment>
<feature type="non-terminal residue" evidence="2">
    <location>
        <position position="1"/>
    </location>
</feature>
<dbReference type="AlphaFoldDB" id="A0A4V2NFQ6"/>
<keyword evidence="3" id="KW-1185">Reference proteome</keyword>
<proteinExistence type="predicted"/>
<dbReference type="NCBIfam" id="NF033516">
    <property type="entry name" value="transpos_IS3"/>
    <property type="match status" value="1"/>
</dbReference>
<dbReference type="InterPro" id="IPR036397">
    <property type="entry name" value="RNaseH_sf"/>
</dbReference>
<organism evidence="2 3">
    <name type="scientific">Paraburkholderia steynii</name>
    <dbReference type="NCBI Taxonomy" id="1245441"/>
    <lineage>
        <taxon>Bacteria</taxon>
        <taxon>Pseudomonadati</taxon>
        <taxon>Pseudomonadota</taxon>
        <taxon>Betaproteobacteria</taxon>
        <taxon>Burkholderiales</taxon>
        <taxon>Burkholderiaceae</taxon>
        <taxon>Paraburkholderia</taxon>
    </lineage>
</organism>
<feature type="domain" description="Integrase catalytic" evidence="1">
    <location>
        <begin position="35"/>
        <end position="198"/>
    </location>
</feature>
<dbReference type="PROSITE" id="PS50994">
    <property type="entry name" value="INTEGRASE"/>
    <property type="match status" value="1"/>
</dbReference>
<dbReference type="Pfam" id="PF00665">
    <property type="entry name" value="rve"/>
    <property type="match status" value="1"/>
</dbReference>
<dbReference type="EMBL" id="MWML01000903">
    <property type="protein sequence ID" value="TCG02018.1"/>
    <property type="molecule type" value="Genomic_DNA"/>
</dbReference>
<dbReference type="Pfam" id="PF13333">
    <property type="entry name" value="rve_2"/>
    <property type="match status" value="1"/>
</dbReference>
<dbReference type="InterPro" id="IPR050900">
    <property type="entry name" value="Transposase_IS3/IS150/IS904"/>
</dbReference>
<dbReference type="InterPro" id="IPR048020">
    <property type="entry name" value="Transpos_IS3"/>
</dbReference>
<reference evidence="2 3" key="1">
    <citation type="submission" date="2017-02" db="EMBL/GenBank/DDBJ databases">
        <title>Paraburkholderia sophoroidis sp. nov. and Paraburkholderia steynii sp. nov. rhizobial symbionts of the fynbos legume Hypocalyptus sophoroides.</title>
        <authorList>
            <person name="Steenkamp E.T."/>
            <person name="Beukes C.W."/>
            <person name="Van Zyl E."/>
            <person name="Avontuur J."/>
            <person name="Chan W.Y."/>
            <person name="Hassen A."/>
            <person name="Palmer M."/>
            <person name="Mthombeni L."/>
            <person name="Phalane F."/>
            <person name="Sereme K."/>
            <person name="Venter S.N."/>
        </authorList>
    </citation>
    <scope>NUCLEOTIDE SEQUENCE [LARGE SCALE GENOMIC DNA]</scope>
    <source>
        <strain evidence="2 3">HC1.1ba</strain>
    </source>
</reference>